<accession>A0A344UPE0</accession>
<proteinExistence type="predicted"/>
<protein>
    <submittedName>
        <fullName evidence="1">Terminase</fullName>
    </submittedName>
</protein>
<dbReference type="Proteomes" id="UP000252038">
    <property type="component" value="Plasmid unnamed"/>
</dbReference>
<organism evidence="1 2">
    <name type="scientific">Chromobacterium phragmitis</name>
    <dbReference type="NCBI Taxonomy" id="2202141"/>
    <lineage>
        <taxon>Bacteria</taxon>
        <taxon>Pseudomonadati</taxon>
        <taxon>Pseudomonadota</taxon>
        <taxon>Betaproteobacteria</taxon>
        <taxon>Neisseriales</taxon>
        <taxon>Chromobacteriaceae</taxon>
        <taxon>Chromobacterium</taxon>
    </lineage>
</organism>
<reference evidence="1 2" key="1">
    <citation type="submission" date="2018-05" db="EMBL/GenBank/DDBJ databases">
        <title>Genome sequencing, assembly and analysis of the novel insecticidal bacterium, Chromobacterium phragmitis.</title>
        <authorList>
            <person name="Sparks M.E."/>
            <person name="Blackburn M.B."/>
            <person name="Gundersen-Rindal D.E."/>
        </authorList>
    </citation>
    <scope>NUCLEOTIDE SEQUENCE [LARGE SCALE GENOMIC DNA]</scope>
    <source>
        <strain evidence="1">IIBBL 274-1</strain>
        <plasmid evidence="1 2">unnamed</plasmid>
    </source>
</reference>
<geneLocation type="plasmid" evidence="1 2">
    <name>unnamed</name>
</geneLocation>
<gene>
    <name evidence="1" type="ORF">DK843_22570</name>
</gene>
<name>A0A344UPE0_9NEIS</name>
<dbReference type="AlphaFoldDB" id="A0A344UPE0"/>
<dbReference type="EMBL" id="CP029555">
    <property type="protein sequence ID" value="AXE37138.1"/>
    <property type="molecule type" value="Genomic_DNA"/>
</dbReference>
<dbReference type="Gene3D" id="3.40.50.300">
    <property type="entry name" value="P-loop containing nucleotide triphosphate hydrolases"/>
    <property type="match status" value="1"/>
</dbReference>
<evidence type="ECO:0000313" key="1">
    <source>
        <dbReference type="EMBL" id="AXE37138.1"/>
    </source>
</evidence>
<evidence type="ECO:0000313" key="2">
    <source>
        <dbReference type="Proteomes" id="UP000252038"/>
    </source>
</evidence>
<dbReference type="KEGG" id="chrb:DK843_22570"/>
<sequence length="487" mass="56717">MWRLENLYWIMDADGNEIRFKPNRAQRRFMRRFWHRNIILKARQLGFTTFIQIFILDSMLFTPNLRAGVIAHKKEDAESFFSDKLLFAYDRLPAVIREALPAVKRSGGTLRLANNSQVRVAVSLRGGTLQILHVSEFGKLCKEFPGRAREVVTGTLPTVQADGMVFIESTAEGAEGEFYRMTTEGLKLQEMGTTLKKQQFKVHFFGWWRDPKYVADPMGIVLSETRLKYWTELEAKLKRKITPEQRAWYELQLQQLGDIQDMWKEFPSTPDEAFKVSTEGCYYAAQMTQVRREGRIRQVPWVPGVVVNTFWDLGADDSTSIWFHQQVGMEHRFIRFHEDSGEDLSHYVKYLQDTGYVFGRHYLPHDATHKRLSADGNKSIEDQLLELGLRNTEIVPRIDNIQSGINSVRAVLPHCYFDEAGCKDGIRHLDQYRKEWDARLGVWKSQPRHDEHSHAADAFRQFAQRFDDVLRAQHPPSKRRAANHRVV</sequence>
<keyword evidence="1" id="KW-0614">Plasmid</keyword>
<dbReference type="InterPro" id="IPR027417">
    <property type="entry name" value="P-loop_NTPase"/>
</dbReference>